<comment type="cofactor">
    <cofactor evidence="1">
        <name>Zn(2+)</name>
        <dbReference type="ChEBI" id="CHEBI:29105"/>
    </cofactor>
</comment>
<organism evidence="11 12">
    <name type="scientific">Methylomicrobium album BG8</name>
    <dbReference type="NCBI Taxonomy" id="686340"/>
    <lineage>
        <taxon>Bacteria</taxon>
        <taxon>Pseudomonadati</taxon>
        <taxon>Pseudomonadota</taxon>
        <taxon>Gammaproteobacteria</taxon>
        <taxon>Methylococcales</taxon>
        <taxon>Methylococcaceae</taxon>
        <taxon>Methylomicrobium</taxon>
    </lineage>
</organism>
<evidence type="ECO:0000256" key="1">
    <source>
        <dbReference type="ARBA" id="ARBA00001947"/>
    </source>
</evidence>
<dbReference type="STRING" id="686340.Metal_3945"/>
<comment type="subcellular location">
    <subcellularLocation>
        <location evidence="2">Cell envelope</location>
    </subcellularLocation>
</comment>
<evidence type="ECO:0000256" key="8">
    <source>
        <dbReference type="SAM" id="MobiDB-lite"/>
    </source>
</evidence>
<name>H8GJP7_METAL</name>
<dbReference type="InterPro" id="IPR011055">
    <property type="entry name" value="Dup_hybrid_motif"/>
</dbReference>
<dbReference type="InterPro" id="IPR045834">
    <property type="entry name" value="Csd3_N2"/>
</dbReference>
<evidence type="ECO:0000256" key="3">
    <source>
        <dbReference type="ARBA" id="ARBA00022670"/>
    </source>
</evidence>
<evidence type="ECO:0000259" key="9">
    <source>
        <dbReference type="Pfam" id="PF01551"/>
    </source>
</evidence>
<evidence type="ECO:0000256" key="6">
    <source>
        <dbReference type="ARBA" id="ARBA00022833"/>
    </source>
</evidence>
<keyword evidence="4" id="KW-0479">Metal-binding</keyword>
<protein>
    <submittedName>
        <fullName evidence="11">Metalloendopeptidase-like membrane protein</fullName>
    </submittedName>
</protein>
<dbReference type="MEROPS" id="M23.009"/>
<dbReference type="GO" id="GO:0006508">
    <property type="term" value="P:proteolysis"/>
    <property type="evidence" value="ECO:0007669"/>
    <property type="project" value="UniProtKB-KW"/>
</dbReference>
<dbReference type="HOGENOM" id="CLU_631359_0_0_6"/>
<dbReference type="InterPro" id="IPR050570">
    <property type="entry name" value="Cell_wall_metabolism_enzyme"/>
</dbReference>
<dbReference type="EMBL" id="CM001475">
    <property type="protein sequence ID" value="EIC31576.1"/>
    <property type="molecule type" value="Genomic_DNA"/>
</dbReference>
<dbReference type="Pfam" id="PF01551">
    <property type="entry name" value="Peptidase_M23"/>
    <property type="match status" value="1"/>
</dbReference>
<feature type="region of interest" description="Disordered" evidence="8">
    <location>
        <begin position="48"/>
        <end position="95"/>
    </location>
</feature>
<dbReference type="PANTHER" id="PTHR21666:SF288">
    <property type="entry name" value="CELL DIVISION PROTEIN YTFB"/>
    <property type="match status" value="1"/>
</dbReference>
<dbReference type="Pfam" id="PF19425">
    <property type="entry name" value="Csd3_N2"/>
    <property type="match status" value="1"/>
</dbReference>
<feature type="domain" description="M23ase beta-sheet core" evidence="9">
    <location>
        <begin position="295"/>
        <end position="391"/>
    </location>
</feature>
<keyword evidence="7" id="KW-0482">Metalloprotease</keyword>
<dbReference type="GO" id="GO:0046872">
    <property type="term" value="F:metal ion binding"/>
    <property type="evidence" value="ECO:0007669"/>
    <property type="project" value="UniProtKB-KW"/>
</dbReference>
<feature type="compositionally biased region" description="Basic residues" evidence="8">
    <location>
        <begin position="55"/>
        <end position="65"/>
    </location>
</feature>
<evidence type="ECO:0000256" key="2">
    <source>
        <dbReference type="ARBA" id="ARBA00004196"/>
    </source>
</evidence>
<dbReference type="SUPFAM" id="SSF51261">
    <property type="entry name" value="Duplicated hybrid motif"/>
    <property type="match status" value="1"/>
</dbReference>
<evidence type="ECO:0000256" key="4">
    <source>
        <dbReference type="ARBA" id="ARBA00022723"/>
    </source>
</evidence>
<keyword evidence="6" id="KW-0862">Zinc</keyword>
<evidence type="ECO:0000259" key="10">
    <source>
        <dbReference type="Pfam" id="PF19425"/>
    </source>
</evidence>
<dbReference type="Gene3D" id="3.10.450.350">
    <property type="match status" value="1"/>
</dbReference>
<keyword evidence="12" id="KW-1185">Reference proteome</keyword>
<dbReference type="GO" id="GO:0030313">
    <property type="term" value="C:cell envelope"/>
    <property type="evidence" value="ECO:0007669"/>
    <property type="project" value="UniProtKB-SubCell"/>
</dbReference>
<evidence type="ECO:0000256" key="7">
    <source>
        <dbReference type="ARBA" id="ARBA00023049"/>
    </source>
</evidence>
<sequence length="434" mass="48116">MLYCFNFNNLIFFIVKIQFYAPLLISVGLALTSSTVDARTSHLAIKKHASDASKRSKLHSRKAANHRASSSERSHSSASPYKKRPTLAKAQQKPIILDTEETNTARISTTLYPLAKNKLHFPRFSQRGIPPIETAPASSTIAILGSQSSSYLESAEPVESSGLTGTYGIIETDLAEAGYKAGLSDELIDELTRIFAWDIDFASNLHPGDQFTVLYKNSSDTGNSKRGRIYAAEFVSRGKFLTAVRFEDADGNAGYYTPEGNSLHKAFLSTPVDYARISSHFDTHRRHPVLNRIRAHKGVDYAARTGTPVKAAGDGEVVFKGRKGGYGQVLILKHGDHYETLYAHLSGFKRGLNDGDRVMQGEVIGYVGQTGLATGPHLHYEFRKDGIHQNPESLELKRPMRLANQQLAEFKEQTKPLLAKLYQTKSRNMLVRNQ</sequence>
<keyword evidence="5" id="KW-0378">Hydrolase</keyword>
<accession>H8GJP7</accession>
<keyword evidence="3" id="KW-0645">Protease</keyword>
<feature type="domain" description="Csd3-like second N-terminal" evidence="10">
    <location>
        <begin position="168"/>
        <end position="282"/>
    </location>
</feature>
<dbReference type="GO" id="GO:0004222">
    <property type="term" value="F:metalloendopeptidase activity"/>
    <property type="evidence" value="ECO:0007669"/>
    <property type="project" value="TreeGrafter"/>
</dbReference>
<dbReference type="Proteomes" id="UP000005090">
    <property type="component" value="Chromosome"/>
</dbReference>
<dbReference type="CDD" id="cd12797">
    <property type="entry name" value="M23_peptidase"/>
    <property type="match status" value="1"/>
</dbReference>
<evidence type="ECO:0000313" key="11">
    <source>
        <dbReference type="EMBL" id="EIC31576.1"/>
    </source>
</evidence>
<gene>
    <name evidence="11" type="ORF">Metal_3945</name>
</gene>
<reference evidence="11 12" key="1">
    <citation type="journal article" date="2013" name="Genome Announc.">
        <title>Genome Sequence of the Obligate Gammaproteobacterial Methanotroph Methylomicrobium album Strain BG8.</title>
        <authorList>
            <person name="Kits K.D."/>
            <person name="Kalyuzhnaya M.G."/>
            <person name="Klotz M.G."/>
            <person name="Jetten M.S."/>
            <person name="Op den Camp H.J."/>
            <person name="Vuilleumier S."/>
            <person name="Bringel F."/>
            <person name="Dispirito A.A."/>
            <person name="Murrell J.C."/>
            <person name="Bruce D."/>
            <person name="Cheng J.F."/>
            <person name="Copeland A."/>
            <person name="Goodwin L."/>
            <person name="Hauser L."/>
            <person name="Lajus A."/>
            <person name="Land M.L."/>
            <person name="Lapidus A."/>
            <person name="Lucas S."/>
            <person name="Medigue C."/>
            <person name="Pitluck S."/>
            <person name="Woyke T."/>
            <person name="Zeytun A."/>
            <person name="Stein L.Y."/>
        </authorList>
    </citation>
    <scope>NUCLEOTIDE SEQUENCE [LARGE SCALE GENOMIC DNA]</scope>
    <source>
        <strain evidence="11 12">BG8</strain>
    </source>
</reference>
<evidence type="ECO:0000256" key="5">
    <source>
        <dbReference type="ARBA" id="ARBA00022801"/>
    </source>
</evidence>
<dbReference type="eggNOG" id="COG0739">
    <property type="taxonomic scope" value="Bacteria"/>
</dbReference>
<dbReference type="AlphaFoldDB" id="H8GJP7"/>
<proteinExistence type="predicted"/>
<dbReference type="InterPro" id="IPR016047">
    <property type="entry name" value="M23ase_b-sheet_dom"/>
</dbReference>
<dbReference type="Gene3D" id="2.70.70.10">
    <property type="entry name" value="Glucose Permease (Domain IIA)"/>
    <property type="match status" value="1"/>
</dbReference>
<dbReference type="PANTHER" id="PTHR21666">
    <property type="entry name" value="PEPTIDASE-RELATED"/>
    <property type="match status" value="1"/>
</dbReference>
<evidence type="ECO:0000313" key="12">
    <source>
        <dbReference type="Proteomes" id="UP000005090"/>
    </source>
</evidence>